<evidence type="ECO:0000256" key="1">
    <source>
        <dbReference type="ARBA" id="ARBA00022737"/>
    </source>
</evidence>
<feature type="coiled-coil region" evidence="2">
    <location>
        <begin position="2"/>
        <end position="64"/>
    </location>
</feature>
<reference evidence="4" key="1">
    <citation type="journal article" date="2012" name="Science">
        <title>Fermentation, hydrogen, and sulfur metabolism in multiple uncultivated bacterial phyla.</title>
        <authorList>
            <person name="Wrighton K.C."/>
            <person name="Thomas B.C."/>
            <person name="Sharon I."/>
            <person name="Miller C.S."/>
            <person name="Castelle C.J."/>
            <person name="VerBerkmoes N.C."/>
            <person name="Wilkins M.J."/>
            <person name="Hettich R.L."/>
            <person name="Lipton M.S."/>
            <person name="Williams K.H."/>
            <person name="Long P.E."/>
            <person name="Banfield J.F."/>
        </authorList>
    </citation>
    <scope>NUCLEOTIDE SEQUENCE [LARGE SCALE GENOMIC DNA]</scope>
</reference>
<keyword evidence="2" id="KW-0175">Coiled coil</keyword>
<dbReference type="EMBL" id="AMFJ01034226">
    <property type="protein sequence ID" value="EKD29885.1"/>
    <property type="molecule type" value="Genomic_DNA"/>
</dbReference>
<sequence>MVERIKAQIERENMKNAQLAKVAQANKEQANVFAHKWGKLRLVAKKMREKAEELEDAMVDTRREDRAIRAFEIPMQEDVAGEVLGVSSVTVIKDHEVTEKTVDISLYKGQHLLLSGPNGVGKSTLLESIANGKAKWAHIAPGIRVGYYR</sequence>
<name>K1XHR8_9BACT</name>
<dbReference type="SUPFAM" id="SSF52540">
    <property type="entry name" value="P-loop containing nucleoside triphosphate hydrolases"/>
    <property type="match status" value="1"/>
</dbReference>
<dbReference type="InterPro" id="IPR003439">
    <property type="entry name" value="ABC_transporter-like_ATP-bd"/>
</dbReference>
<dbReference type="Pfam" id="PF00005">
    <property type="entry name" value="ABC_tran"/>
    <property type="match status" value="1"/>
</dbReference>
<dbReference type="GO" id="GO:0016887">
    <property type="term" value="F:ATP hydrolysis activity"/>
    <property type="evidence" value="ECO:0007669"/>
    <property type="project" value="InterPro"/>
</dbReference>
<dbReference type="InterPro" id="IPR050611">
    <property type="entry name" value="ABCF"/>
</dbReference>
<organism evidence="4">
    <name type="scientific">uncultured bacterium</name>
    <name type="common">gcode 4</name>
    <dbReference type="NCBI Taxonomy" id="1234023"/>
    <lineage>
        <taxon>Bacteria</taxon>
        <taxon>environmental samples</taxon>
    </lineage>
</organism>
<dbReference type="PANTHER" id="PTHR19211">
    <property type="entry name" value="ATP-BINDING TRANSPORT PROTEIN-RELATED"/>
    <property type="match status" value="1"/>
</dbReference>
<dbReference type="InterPro" id="IPR027417">
    <property type="entry name" value="P-loop_NTPase"/>
</dbReference>
<proteinExistence type="predicted"/>
<evidence type="ECO:0000313" key="4">
    <source>
        <dbReference type="EMBL" id="EKD29885.1"/>
    </source>
</evidence>
<feature type="non-terminal residue" evidence="4">
    <location>
        <position position="149"/>
    </location>
</feature>
<evidence type="ECO:0000259" key="3">
    <source>
        <dbReference type="Pfam" id="PF00005"/>
    </source>
</evidence>
<dbReference type="PANTHER" id="PTHR19211:SF14">
    <property type="entry name" value="ATP-BINDING CASSETTE SUB-FAMILY F MEMBER 1"/>
    <property type="match status" value="1"/>
</dbReference>
<dbReference type="CDD" id="cd00267">
    <property type="entry name" value="ABC_ATPase"/>
    <property type="match status" value="1"/>
</dbReference>
<dbReference type="AlphaFoldDB" id="K1XHR8"/>
<gene>
    <name evidence="4" type="ORF">ACD_78C00226G0001</name>
</gene>
<dbReference type="Gene3D" id="3.40.50.300">
    <property type="entry name" value="P-loop containing nucleotide triphosphate hydrolases"/>
    <property type="match status" value="1"/>
</dbReference>
<comment type="caution">
    <text evidence="4">The sequence shown here is derived from an EMBL/GenBank/DDBJ whole genome shotgun (WGS) entry which is preliminary data.</text>
</comment>
<feature type="domain" description="ABC transporter" evidence="3">
    <location>
        <begin position="101"/>
        <end position="131"/>
    </location>
</feature>
<keyword evidence="1" id="KW-0677">Repeat</keyword>
<evidence type="ECO:0000256" key="2">
    <source>
        <dbReference type="SAM" id="Coils"/>
    </source>
</evidence>
<dbReference type="GO" id="GO:0005524">
    <property type="term" value="F:ATP binding"/>
    <property type="evidence" value="ECO:0007669"/>
    <property type="project" value="InterPro"/>
</dbReference>
<accession>K1XHR8</accession>
<protein>
    <recommendedName>
        <fullName evidence="3">ABC transporter domain-containing protein</fullName>
    </recommendedName>
</protein>